<dbReference type="EMBL" id="BTSX01000002">
    <property type="protein sequence ID" value="GMS83207.1"/>
    <property type="molecule type" value="Genomic_DNA"/>
</dbReference>
<sequence>LPHFRMSEKPRKYNFGASKGTGLSAIANKKWEQGKKEFVVQNDKPVVLHKKELSDVLDNITRDQHQGQPAIVEPVVGQAAPVFGQNLAQRVLEPANPPPVAADAANGVLAAERKSTLGDNDGTNGSTATTAERLRDAAEQYSKDHEKDNIASTSLVDVKTGEENDSTIHQFSCKIYSFDPAKKQWVERGLSSFKINQIGAIDDDGWARNTSGANFRIVARTFGTMKIIINSPVFADMVVEKMDERRIKITAVSAEGGAPQIFLLTSNLAKTDSIGELMFTALKETRERVKRAEEGGNRKRKAERSQESVPESKKVAEEKEE</sequence>
<evidence type="ECO:0000256" key="2">
    <source>
        <dbReference type="ARBA" id="ARBA00023242"/>
    </source>
</evidence>
<dbReference type="InterPro" id="IPR045255">
    <property type="entry name" value="RanBP1-like"/>
</dbReference>
<dbReference type="Gene3D" id="2.30.29.30">
    <property type="entry name" value="Pleckstrin-homology domain (PH domain)/Phosphotyrosine-binding domain (PTB)"/>
    <property type="match status" value="1"/>
</dbReference>
<dbReference type="PROSITE" id="PS50196">
    <property type="entry name" value="RANBD1"/>
    <property type="match status" value="1"/>
</dbReference>
<proteinExistence type="predicted"/>
<feature type="domain" description="RanBD1" evidence="4">
    <location>
        <begin position="145"/>
        <end position="311"/>
    </location>
</feature>
<dbReference type="AlphaFoldDB" id="A0AAV5SKS5"/>
<gene>
    <name evidence="5" type="ORF">PENTCL1PPCAC_5382</name>
</gene>
<feature type="non-terminal residue" evidence="5">
    <location>
        <position position="321"/>
    </location>
</feature>
<dbReference type="GO" id="GO:0006611">
    <property type="term" value="P:protein export from nucleus"/>
    <property type="evidence" value="ECO:0007669"/>
    <property type="project" value="TreeGrafter"/>
</dbReference>
<dbReference type="SUPFAM" id="SSF50729">
    <property type="entry name" value="PH domain-like"/>
    <property type="match status" value="1"/>
</dbReference>
<keyword evidence="6" id="KW-1185">Reference proteome</keyword>
<reference evidence="5" key="1">
    <citation type="submission" date="2023-10" db="EMBL/GenBank/DDBJ databases">
        <title>Genome assembly of Pristionchus species.</title>
        <authorList>
            <person name="Yoshida K."/>
            <person name="Sommer R.J."/>
        </authorList>
    </citation>
    <scope>NUCLEOTIDE SEQUENCE</scope>
    <source>
        <strain evidence="5">RS0144</strain>
    </source>
</reference>
<dbReference type="Proteomes" id="UP001432027">
    <property type="component" value="Unassembled WGS sequence"/>
</dbReference>
<evidence type="ECO:0000313" key="5">
    <source>
        <dbReference type="EMBL" id="GMS83207.1"/>
    </source>
</evidence>
<name>A0AAV5SKS5_9BILA</name>
<dbReference type="PANTHER" id="PTHR23138">
    <property type="entry name" value="RAN BINDING PROTEIN"/>
    <property type="match status" value="1"/>
</dbReference>
<dbReference type="Pfam" id="PF00638">
    <property type="entry name" value="Ran_BP1"/>
    <property type="match status" value="1"/>
</dbReference>
<evidence type="ECO:0000259" key="4">
    <source>
        <dbReference type="PROSITE" id="PS50196"/>
    </source>
</evidence>
<organism evidence="5 6">
    <name type="scientific">Pristionchus entomophagus</name>
    <dbReference type="NCBI Taxonomy" id="358040"/>
    <lineage>
        <taxon>Eukaryota</taxon>
        <taxon>Metazoa</taxon>
        <taxon>Ecdysozoa</taxon>
        <taxon>Nematoda</taxon>
        <taxon>Chromadorea</taxon>
        <taxon>Rhabditida</taxon>
        <taxon>Rhabditina</taxon>
        <taxon>Diplogasteromorpha</taxon>
        <taxon>Diplogasteroidea</taxon>
        <taxon>Neodiplogasteridae</taxon>
        <taxon>Pristionchus</taxon>
    </lineage>
</organism>
<evidence type="ECO:0000313" key="6">
    <source>
        <dbReference type="Proteomes" id="UP001432027"/>
    </source>
</evidence>
<dbReference type="GO" id="GO:0005634">
    <property type="term" value="C:nucleus"/>
    <property type="evidence" value="ECO:0007669"/>
    <property type="project" value="UniProtKB-SubCell"/>
</dbReference>
<feature type="non-terminal residue" evidence="5">
    <location>
        <position position="1"/>
    </location>
</feature>
<dbReference type="InterPro" id="IPR000156">
    <property type="entry name" value="Ran_bind_dom"/>
</dbReference>
<dbReference type="SMART" id="SM00160">
    <property type="entry name" value="RanBD"/>
    <property type="match status" value="1"/>
</dbReference>
<comment type="subcellular location">
    <subcellularLocation>
        <location evidence="1">Nucleus</location>
    </subcellularLocation>
</comment>
<dbReference type="CDD" id="cd13180">
    <property type="entry name" value="RanBD_RanBP3"/>
    <property type="match status" value="1"/>
</dbReference>
<comment type="caution">
    <text evidence="5">The sequence shown here is derived from an EMBL/GenBank/DDBJ whole genome shotgun (WGS) entry which is preliminary data.</text>
</comment>
<feature type="region of interest" description="Disordered" evidence="3">
    <location>
        <begin position="288"/>
        <end position="321"/>
    </location>
</feature>
<protein>
    <recommendedName>
        <fullName evidence="4">RanBD1 domain-containing protein</fullName>
    </recommendedName>
</protein>
<accession>A0AAV5SKS5</accession>
<keyword evidence="2" id="KW-0539">Nucleus</keyword>
<evidence type="ECO:0000256" key="3">
    <source>
        <dbReference type="SAM" id="MobiDB-lite"/>
    </source>
</evidence>
<evidence type="ECO:0000256" key="1">
    <source>
        <dbReference type="ARBA" id="ARBA00004123"/>
    </source>
</evidence>
<dbReference type="PANTHER" id="PTHR23138:SF142">
    <property type="entry name" value="RAN-BINDING PROTEIN 3B-RELATED"/>
    <property type="match status" value="1"/>
</dbReference>
<dbReference type="InterPro" id="IPR011993">
    <property type="entry name" value="PH-like_dom_sf"/>
</dbReference>